<dbReference type="PANTHER" id="PTHR38340">
    <property type="entry name" value="S-LAYER PROTEIN"/>
    <property type="match status" value="1"/>
</dbReference>
<dbReference type="KEGG" id="mpro:BJP34_32975"/>
<dbReference type="InterPro" id="IPR001343">
    <property type="entry name" value="Hemolysn_Ca-bd"/>
</dbReference>
<dbReference type="STRING" id="1458985.BJP34_32975"/>
<dbReference type="OrthoDB" id="437361at2"/>
<evidence type="ECO:0000256" key="2">
    <source>
        <dbReference type="ARBA" id="ARBA00022525"/>
    </source>
</evidence>
<comment type="subcellular location">
    <subcellularLocation>
        <location evidence="1">Secreted</location>
    </subcellularLocation>
</comment>
<dbReference type="PRINTS" id="PR00313">
    <property type="entry name" value="CABNDNGRPT"/>
</dbReference>
<organism evidence="3 4">
    <name type="scientific">Moorena producens PAL-8-15-08-1</name>
    <dbReference type="NCBI Taxonomy" id="1458985"/>
    <lineage>
        <taxon>Bacteria</taxon>
        <taxon>Bacillati</taxon>
        <taxon>Cyanobacteriota</taxon>
        <taxon>Cyanophyceae</taxon>
        <taxon>Coleofasciculales</taxon>
        <taxon>Coleofasciculaceae</taxon>
        <taxon>Moorena</taxon>
    </lineage>
</organism>
<dbReference type="SUPFAM" id="SSF51120">
    <property type="entry name" value="beta-Roll"/>
    <property type="match status" value="1"/>
</dbReference>
<name>A0A1D8U1D1_9CYAN</name>
<dbReference type="Proteomes" id="UP000177870">
    <property type="component" value="Chromosome"/>
</dbReference>
<keyword evidence="2" id="KW-0964">Secreted</keyword>
<dbReference type="GO" id="GO:0005509">
    <property type="term" value="F:calcium ion binding"/>
    <property type="evidence" value="ECO:0007669"/>
    <property type="project" value="InterPro"/>
</dbReference>
<dbReference type="GO" id="GO:0005615">
    <property type="term" value="C:extracellular space"/>
    <property type="evidence" value="ECO:0007669"/>
    <property type="project" value="InterPro"/>
</dbReference>
<evidence type="ECO:0000256" key="1">
    <source>
        <dbReference type="ARBA" id="ARBA00004613"/>
    </source>
</evidence>
<sequence length="174" mass="17918">MSSIVADPDVEVIPTNEDGFVILGPDDKPVNVDGSDGLDVIQTGDETDDVSGGDGDDVALGGAGDDQITGDQGDDVVLGGEGNDNLIIGPGSDVAIGGPGNDTFTFEFFDDAPDIITEFKSGEDRIVIPGVSDQTNVTYDSITGELKVDGQTIAQLSSGLDVEINHTDEGFEIL</sequence>
<evidence type="ECO:0000313" key="4">
    <source>
        <dbReference type="Proteomes" id="UP000177870"/>
    </source>
</evidence>
<dbReference type="PANTHER" id="PTHR38340:SF1">
    <property type="entry name" value="S-LAYER PROTEIN"/>
    <property type="match status" value="1"/>
</dbReference>
<dbReference type="AlphaFoldDB" id="A0A1D8U1D1"/>
<accession>A0A1D8U1D1</accession>
<protein>
    <recommendedName>
        <fullName evidence="5">Calcium-binding protein</fullName>
    </recommendedName>
</protein>
<dbReference type="RefSeq" id="WP_070395975.1">
    <property type="nucleotide sequence ID" value="NZ_CP017599.1"/>
</dbReference>
<dbReference type="Gene3D" id="2.150.10.10">
    <property type="entry name" value="Serralysin-like metalloprotease, C-terminal"/>
    <property type="match status" value="1"/>
</dbReference>
<proteinExistence type="predicted"/>
<dbReference type="InterPro" id="IPR050557">
    <property type="entry name" value="RTX_toxin/Mannuronan_C5-epim"/>
</dbReference>
<dbReference type="EMBL" id="CP017599">
    <property type="protein sequence ID" value="AOX03604.1"/>
    <property type="molecule type" value="Genomic_DNA"/>
</dbReference>
<gene>
    <name evidence="3" type="ORF">BJP34_32975</name>
</gene>
<evidence type="ECO:0000313" key="3">
    <source>
        <dbReference type="EMBL" id="AOX03604.1"/>
    </source>
</evidence>
<dbReference type="Pfam" id="PF00353">
    <property type="entry name" value="HemolysinCabind"/>
    <property type="match status" value="2"/>
</dbReference>
<dbReference type="InterPro" id="IPR011049">
    <property type="entry name" value="Serralysin-like_metalloprot_C"/>
</dbReference>
<reference evidence="4" key="1">
    <citation type="submission" date="2016-10" db="EMBL/GenBank/DDBJ databases">
        <title>Comparative genomics uncovers the prolific and rare metabolic potential of the cyanobacterial genus Moorea.</title>
        <authorList>
            <person name="Leao T."/>
            <person name="Castelao G."/>
            <person name="Korobeynikov A."/>
            <person name="Monroe E.A."/>
            <person name="Podell S."/>
            <person name="Glukhov E."/>
            <person name="Allen E."/>
            <person name="Gerwick W.H."/>
            <person name="Gerwick L."/>
        </authorList>
    </citation>
    <scope>NUCLEOTIDE SEQUENCE [LARGE SCALE GENOMIC DNA]</scope>
    <source>
        <strain evidence="4">PAL-8-15-08-1</strain>
    </source>
</reference>
<evidence type="ECO:0008006" key="5">
    <source>
        <dbReference type="Google" id="ProtNLM"/>
    </source>
</evidence>